<evidence type="ECO:0000259" key="5">
    <source>
        <dbReference type="PROSITE" id="PS50937"/>
    </source>
</evidence>
<proteinExistence type="predicted"/>
<dbReference type="Pfam" id="PF07739">
    <property type="entry name" value="TipAS"/>
    <property type="match status" value="1"/>
</dbReference>
<keyword evidence="7" id="KW-1185">Reference proteome</keyword>
<dbReference type="SMART" id="SM00422">
    <property type="entry name" value="HTH_MERR"/>
    <property type="match status" value="1"/>
</dbReference>
<gene>
    <name evidence="6" type="ORF">HNP60_000292</name>
</gene>
<dbReference type="PANTHER" id="PTHR30204">
    <property type="entry name" value="REDOX-CYCLING DRUG-SENSING TRANSCRIPTIONAL ACTIVATOR SOXR"/>
    <property type="match status" value="1"/>
</dbReference>
<dbReference type="Proteomes" id="UP001138540">
    <property type="component" value="Unassembled WGS sequence"/>
</dbReference>
<protein>
    <submittedName>
        <fullName evidence="6">DNA-binding transcriptional MerR regulator</fullName>
    </submittedName>
</protein>
<comment type="caution">
    <text evidence="6">The sequence shown here is derived from an EMBL/GenBank/DDBJ whole genome shotgun (WGS) entry which is preliminary data.</text>
</comment>
<dbReference type="Pfam" id="PF13411">
    <property type="entry name" value="MerR_1"/>
    <property type="match status" value="1"/>
</dbReference>
<dbReference type="InterPro" id="IPR009061">
    <property type="entry name" value="DNA-bd_dom_put_sf"/>
</dbReference>
<evidence type="ECO:0000256" key="3">
    <source>
        <dbReference type="ARBA" id="ARBA00023125"/>
    </source>
</evidence>
<keyword evidence="2" id="KW-0805">Transcription regulation</keyword>
<accession>A0ABR6NAK9</accession>
<dbReference type="PROSITE" id="PS50937">
    <property type="entry name" value="HTH_MERR_2"/>
    <property type="match status" value="1"/>
</dbReference>
<evidence type="ECO:0000313" key="6">
    <source>
        <dbReference type="EMBL" id="MBB5984318.1"/>
    </source>
</evidence>
<evidence type="ECO:0000256" key="4">
    <source>
        <dbReference type="ARBA" id="ARBA00023163"/>
    </source>
</evidence>
<feature type="domain" description="HTH merR-type" evidence="5">
    <location>
        <begin position="4"/>
        <end position="72"/>
    </location>
</feature>
<dbReference type="PROSITE" id="PS00552">
    <property type="entry name" value="HTH_MERR_1"/>
    <property type="match status" value="1"/>
</dbReference>
<evidence type="ECO:0000313" key="7">
    <source>
        <dbReference type="Proteomes" id="UP001138540"/>
    </source>
</evidence>
<dbReference type="InterPro" id="IPR012925">
    <property type="entry name" value="TipAS_dom"/>
</dbReference>
<dbReference type="Gene3D" id="1.10.1660.10">
    <property type="match status" value="1"/>
</dbReference>
<reference evidence="6 7" key="1">
    <citation type="submission" date="2020-08" db="EMBL/GenBank/DDBJ databases">
        <title>Exploring microbial biodiversity for novel pathways involved in the catabolism of aromatic compounds derived from lignin.</title>
        <authorList>
            <person name="Elkins J."/>
        </authorList>
    </citation>
    <scope>NUCLEOTIDE SEQUENCE [LARGE SCALE GENOMIC DNA]</scope>
    <source>
        <strain evidence="6 7">B1D3A</strain>
    </source>
</reference>
<evidence type="ECO:0000256" key="2">
    <source>
        <dbReference type="ARBA" id="ARBA00023015"/>
    </source>
</evidence>
<dbReference type="EMBL" id="JACHKA010000001">
    <property type="protein sequence ID" value="MBB5984318.1"/>
    <property type="molecule type" value="Genomic_DNA"/>
</dbReference>
<dbReference type="PRINTS" id="PR00040">
    <property type="entry name" value="HTHMERR"/>
</dbReference>
<dbReference type="SUPFAM" id="SSF46955">
    <property type="entry name" value="Putative DNA-binding domain"/>
    <property type="match status" value="1"/>
</dbReference>
<keyword evidence="1" id="KW-0678">Repressor</keyword>
<dbReference type="GO" id="GO:0003677">
    <property type="term" value="F:DNA binding"/>
    <property type="evidence" value="ECO:0007669"/>
    <property type="project" value="UniProtKB-KW"/>
</dbReference>
<keyword evidence="3 6" id="KW-0238">DNA-binding</keyword>
<dbReference type="PANTHER" id="PTHR30204:SF69">
    <property type="entry name" value="MERR-FAMILY TRANSCRIPTIONAL REGULATOR"/>
    <property type="match status" value="1"/>
</dbReference>
<evidence type="ECO:0000256" key="1">
    <source>
        <dbReference type="ARBA" id="ARBA00022491"/>
    </source>
</evidence>
<name>A0ABR6NAK9_9SPHN</name>
<organism evidence="6 7">
    <name type="scientific">Sphingobium lignivorans</name>
    <dbReference type="NCBI Taxonomy" id="2735886"/>
    <lineage>
        <taxon>Bacteria</taxon>
        <taxon>Pseudomonadati</taxon>
        <taxon>Pseudomonadota</taxon>
        <taxon>Alphaproteobacteria</taxon>
        <taxon>Sphingomonadales</taxon>
        <taxon>Sphingomonadaceae</taxon>
        <taxon>Sphingobium</taxon>
    </lineage>
</organism>
<dbReference type="InterPro" id="IPR000551">
    <property type="entry name" value="MerR-type_HTH_dom"/>
</dbReference>
<keyword evidence="4" id="KW-0804">Transcription</keyword>
<sequence length="258" mass="28532">MTESLDIAEVARRTGLTARALRFYEARGLVTPLRTASGRRHYGPAELERVHQILALKRAGLSLAQIQRIAAGRRLDLRALIAAQIASLAAQAREIADARTRLSAILSRIDRSEPIDVATFCSLIRDGENTMNTQTWRTITDRYLTEDAKDDFTTAHAALPADFDQERYAARWADLGARIKDALPLDPAGEEAQALLREWEALLAPFQSVATPAMMQGVTRLYGDMESWHGTGEGKADPGFDAAVFRFIQEAARARRAD</sequence>
<dbReference type="RefSeq" id="WP_184149266.1">
    <property type="nucleotide sequence ID" value="NZ_JACHKA010000001.1"/>
</dbReference>
<dbReference type="InterPro" id="IPR047057">
    <property type="entry name" value="MerR_fam"/>
</dbReference>
<dbReference type="CDD" id="cd00592">
    <property type="entry name" value="HTH_MerR-like"/>
    <property type="match status" value="1"/>
</dbReference>